<dbReference type="RefSeq" id="WP_146858490.1">
    <property type="nucleotide sequence ID" value="NZ_BKAU01000001.1"/>
</dbReference>
<organism evidence="2 3">
    <name type="scientific">Chitinophaga cymbidii</name>
    <dbReference type="NCBI Taxonomy" id="1096750"/>
    <lineage>
        <taxon>Bacteria</taxon>
        <taxon>Pseudomonadati</taxon>
        <taxon>Bacteroidota</taxon>
        <taxon>Chitinophagia</taxon>
        <taxon>Chitinophagales</taxon>
        <taxon>Chitinophagaceae</taxon>
        <taxon>Chitinophaga</taxon>
    </lineage>
</organism>
<proteinExistence type="predicted"/>
<dbReference type="Gene3D" id="3.40.50.720">
    <property type="entry name" value="NAD(P)-binding Rossmann-like Domain"/>
    <property type="match status" value="1"/>
</dbReference>
<protein>
    <submittedName>
        <fullName evidence="2">UDP-galactose-4-epimerase</fullName>
    </submittedName>
</protein>
<accession>A0A512RGF9</accession>
<sequence>MNYLLTGASGFLGNCIYKTLLEHGHYVMQITRRSSLQANEQNIFCDLSKSSPNLRGRTIEKVVHAAGKAHSIPQTQEEAQAFYEVNKTGVQHLLDALEKLERYPRVFVNISTVSVYGSDTGILIDEQHPTNANTPYGISKMMGEKLVTEWCAEKGINFYNLRLPLVVGNYPPGNLGKMIQAILKGYYLKLKDNTARKSAVLATDVAKLIVSLQEQPSGAYNLTDGYHPSVMEIEHALELAVRKKICFQLSKKAAANFIRVGNLIKILGKRNPADHIYKKITASLTFSDEKARKELEWTSENVLNYLPNIMF</sequence>
<evidence type="ECO:0000313" key="2">
    <source>
        <dbReference type="EMBL" id="GEP94790.1"/>
    </source>
</evidence>
<comment type="caution">
    <text evidence="2">The sequence shown here is derived from an EMBL/GenBank/DDBJ whole genome shotgun (WGS) entry which is preliminary data.</text>
</comment>
<evidence type="ECO:0000259" key="1">
    <source>
        <dbReference type="Pfam" id="PF01370"/>
    </source>
</evidence>
<keyword evidence="3" id="KW-1185">Reference proteome</keyword>
<dbReference type="PANTHER" id="PTHR43245:SF55">
    <property type="entry name" value="NAD(P)-BINDING DOMAIN-CONTAINING PROTEIN"/>
    <property type="match status" value="1"/>
</dbReference>
<dbReference type="Proteomes" id="UP000321436">
    <property type="component" value="Unassembled WGS sequence"/>
</dbReference>
<name>A0A512RGF9_9BACT</name>
<dbReference type="PANTHER" id="PTHR43245">
    <property type="entry name" value="BIFUNCTIONAL POLYMYXIN RESISTANCE PROTEIN ARNA"/>
    <property type="match status" value="1"/>
</dbReference>
<dbReference type="InterPro" id="IPR036291">
    <property type="entry name" value="NAD(P)-bd_dom_sf"/>
</dbReference>
<dbReference type="AlphaFoldDB" id="A0A512RGF9"/>
<gene>
    <name evidence="2" type="ORF">CCY01nite_10500</name>
</gene>
<dbReference type="OrthoDB" id="1490291at2"/>
<reference evidence="2 3" key="1">
    <citation type="submission" date="2019-07" db="EMBL/GenBank/DDBJ databases">
        <title>Whole genome shotgun sequence of Chitinophaga cymbidii NBRC 109752.</title>
        <authorList>
            <person name="Hosoyama A."/>
            <person name="Uohara A."/>
            <person name="Ohji S."/>
            <person name="Ichikawa N."/>
        </authorList>
    </citation>
    <scope>NUCLEOTIDE SEQUENCE [LARGE SCALE GENOMIC DNA]</scope>
    <source>
        <strain evidence="2 3">NBRC 109752</strain>
    </source>
</reference>
<dbReference type="SUPFAM" id="SSF51735">
    <property type="entry name" value="NAD(P)-binding Rossmann-fold domains"/>
    <property type="match status" value="1"/>
</dbReference>
<evidence type="ECO:0000313" key="3">
    <source>
        <dbReference type="Proteomes" id="UP000321436"/>
    </source>
</evidence>
<dbReference type="InterPro" id="IPR001509">
    <property type="entry name" value="Epimerase_deHydtase"/>
</dbReference>
<dbReference type="InterPro" id="IPR050177">
    <property type="entry name" value="Lipid_A_modif_metabolic_enz"/>
</dbReference>
<dbReference type="Pfam" id="PF01370">
    <property type="entry name" value="Epimerase"/>
    <property type="match status" value="1"/>
</dbReference>
<dbReference type="EMBL" id="BKAU01000001">
    <property type="protein sequence ID" value="GEP94790.1"/>
    <property type="molecule type" value="Genomic_DNA"/>
</dbReference>
<feature type="domain" description="NAD-dependent epimerase/dehydratase" evidence="1">
    <location>
        <begin position="4"/>
        <end position="221"/>
    </location>
</feature>